<dbReference type="PANTHER" id="PTHR33257:SF46">
    <property type="entry name" value="OVATE FAMILY PROTEIN"/>
    <property type="match status" value="1"/>
</dbReference>
<dbReference type="STRING" id="981085.W9S7T1"/>
<dbReference type="AlphaFoldDB" id="W9S7T1"/>
<dbReference type="InterPro" id="IPR007789">
    <property type="entry name" value="DUF688"/>
</dbReference>
<sequence>MAANNHINLTSIEDYHGGSSVSVPFIWESQPGTPKVKFRENPANNLPPLTPPPSYCYSPVTQRSSPSNNITRKTSPKTNILQTIFSPKQYAAARRKRFPPSPSLSPSSSSSSPRSNSSVPSFPVVSKTPSLKSRGWRMNIISSPRLSVDSRVGDGDHEDEDEYGSPVSTLCFGRRVVNTRSRSGCYSSLIKVLLN</sequence>
<dbReference type="Proteomes" id="UP000030645">
    <property type="component" value="Unassembled WGS sequence"/>
</dbReference>
<reference evidence="3" key="1">
    <citation type="submission" date="2013-01" db="EMBL/GenBank/DDBJ databases">
        <title>Draft Genome Sequence of a Mulberry Tree, Morus notabilis C.K. Schneid.</title>
        <authorList>
            <person name="He N."/>
            <person name="Zhao S."/>
        </authorList>
    </citation>
    <scope>NUCLEOTIDE SEQUENCE</scope>
</reference>
<dbReference type="EMBL" id="KE345873">
    <property type="protein sequence ID" value="EXC19563.1"/>
    <property type="molecule type" value="Genomic_DNA"/>
</dbReference>
<evidence type="ECO:0000313" key="3">
    <source>
        <dbReference type="Proteomes" id="UP000030645"/>
    </source>
</evidence>
<dbReference type="PANTHER" id="PTHR33257">
    <property type="entry name" value="OS05G0165500 PROTEIN"/>
    <property type="match status" value="1"/>
</dbReference>
<accession>W9S7T1</accession>
<protein>
    <submittedName>
        <fullName evidence="2">Uncharacterized protein</fullName>
    </submittedName>
</protein>
<evidence type="ECO:0000256" key="1">
    <source>
        <dbReference type="SAM" id="MobiDB-lite"/>
    </source>
</evidence>
<feature type="compositionally biased region" description="Low complexity" evidence="1">
    <location>
        <begin position="104"/>
        <end position="129"/>
    </location>
</feature>
<organism evidence="2 3">
    <name type="scientific">Morus notabilis</name>
    <dbReference type="NCBI Taxonomy" id="981085"/>
    <lineage>
        <taxon>Eukaryota</taxon>
        <taxon>Viridiplantae</taxon>
        <taxon>Streptophyta</taxon>
        <taxon>Embryophyta</taxon>
        <taxon>Tracheophyta</taxon>
        <taxon>Spermatophyta</taxon>
        <taxon>Magnoliopsida</taxon>
        <taxon>eudicotyledons</taxon>
        <taxon>Gunneridae</taxon>
        <taxon>Pentapetalae</taxon>
        <taxon>rosids</taxon>
        <taxon>fabids</taxon>
        <taxon>Rosales</taxon>
        <taxon>Moraceae</taxon>
        <taxon>Moreae</taxon>
        <taxon>Morus</taxon>
    </lineage>
</organism>
<proteinExistence type="predicted"/>
<feature type="compositionally biased region" description="Polar residues" evidence="1">
    <location>
        <begin position="59"/>
        <end position="86"/>
    </location>
</feature>
<evidence type="ECO:0000313" key="2">
    <source>
        <dbReference type="EMBL" id="EXC19563.1"/>
    </source>
</evidence>
<name>W9S7T1_9ROSA</name>
<dbReference type="eggNOG" id="ENOG502SAE2">
    <property type="taxonomic scope" value="Eukaryota"/>
</dbReference>
<dbReference type="Pfam" id="PF05097">
    <property type="entry name" value="DUF688"/>
    <property type="match status" value="1"/>
</dbReference>
<keyword evidence="3" id="KW-1185">Reference proteome</keyword>
<feature type="region of interest" description="Disordered" evidence="1">
    <location>
        <begin position="36"/>
        <end position="129"/>
    </location>
</feature>
<gene>
    <name evidence="2" type="ORF">L484_010694</name>
</gene>